<reference evidence="5" key="2">
    <citation type="submission" date="2020-10" db="UniProtKB">
        <authorList>
            <consortium name="WormBaseParasite"/>
        </authorList>
    </citation>
    <scope>IDENTIFICATION</scope>
</reference>
<feature type="domain" description="LEM" evidence="3">
    <location>
        <begin position="342"/>
        <end position="386"/>
    </location>
</feature>
<protein>
    <submittedName>
        <fullName evidence="5">LEM domain-containing protein</fullName>
    </submittedName>
</protein>
<feature type="region of interest" description="Disordered" evidence="2">
    <location>
        <begin position="154"/>
        <end position="175"/>
    </location>
</feature>
<feature type="region of interest" description="Disordered" evidence="2">
    <location>
        <begin position="315"/>
        <end position="344"/>
    </location>
</feature>
<dbReference type="PROSITE" id="PS50954">
    <property type="entry name" value="LEM"/>
    <property type="match status" value="1"/>
</dbReference>
<dbReference type="InterPro" id="IPR002110">
    <property type="entry name" value="Ankyrin_rpt"/>
</dbReference>
<dbReference type="GO" id="GO:0000724">
    <property type="term" value="P:double-strand break repair via homologous recombination"/>
    <property type="evidence" value="ECO:0007669"/>
    <property type="project" value="TreeGrafter"/>
</dbReference>
<dbReference type="AlphaFoldDB" id="A0A7E4V4K7"/>
<organism evidence="4 5">
    <name type="scientific">Panagrellus redivivus</name>
    <name type="common">Microworm</name>
    <dbReference type="NCBI Taxonomy" id="6233"/>
    <lineage>
        <taxon>Eukaryota</taxon>
        <taxon>Metazoa</taxon>
        <taxon>Ecdysozoa</taxon>
        <taxon>Nematoda</taxon>
        <taxon>Chromadorea</taxon>
        <taxon>Rhabditida</taxon>
        <taxon>Tylenchina</taxon>
        <taxon>Panagrolaimomorpha</taxon>
        <taxon>Panagrolaimoidea</taxon>
        <taxon>Panagrolaimidae</taxon>
        <taxon>Panagrellus</taxon>
    </lineage>
</organism>
<dbReference type="Pfam" id="PF12796">
    <property type="entry name" value="Ank_2"/>
    <property type="match status" value="1"/>
</dbReference>
<feature type="compositionally biased region" description="Polar residues" evidence="2">
    <location>
        <begin position="267"/>
        <end position="280"/>
    </location>
</feature>
<keyword evidence="1" id="KW-0040">ANK repeat</keyword>
<accession>A0A7E4V4K7</accession>
<dbReference type="GO" id="GO:0000712">
    <property type="term" value="P:resolution of meiotic recombination intermediates"/>
    <property type="evidence" value="ECO:0007669"/>
    <property type="project" value="TreeGrafter"/>
</dbReference>
<evidence type="ECO:0000313" key="4">
    <source>
        <dbReference type="Proteomes" id="UP000492821"/>
    </source>
</evidence>
<feature type="repeat" description="ANK" evidence="1">
    <location>
        <begin position="66"/>
        <end position="98"/>
    </location>
</feature>
<dbReference type="InterPro" id="IPR034998">
    <property type="entry name" value="ANKLE1"/>
</dbReference>
<keyword evidence="4" id="KW-1185">Reference proteome</keyword>
<dbReference type="Gene3D" id="1.10.720.40">
    <property type="match status" value="1"/>
</dbReference>
<dbReference type="Gene3D" id="1.25.40.20">
    <property type="entry name" value="Ankyrin repeat-containing domain"/>
    <property type="match status" value="1"/>
</dbReference>
<feature type="region of interest" description="Disordered" evidence="2">
    <location>
        <begin position="222"/>
        <end position="287"/>
    </location>
</feature>
<dbReference type="Proteomes" id="UP000492821">
    <property type="component" value="Unassembled WGS sequence"/>
</dbReference>
<dbReference type="PROSITE" id="PS50088">
    <property type="entry name" value="ANK_REPEAT"/>
    <property type="match status" value="1"/>
</dbReference>
<dbReference type="PANTHER" id="PTHR46427">
    <property type="entry name" value="ANKYRIN REPEAT AND LEM DOMAIN-CONTAINING PROTEIN 1"/>
    <property type="match status" value="1"/>
</dbReference>
<dbReference type="GO" id="GO:0005654">
    <property type="term" value="C:nucleoplasm"/>
    <property type="evidence" value="ECO:0007669"/>
    <property type="project" value="TreeGrafter"/>
</dbReference>
<dbReference type="GO" id="GO:0005737">
    <property type="term" value="C:cytoplasm"/>
    <property type="evidence" value="ECO:0007669"/>
    <property type="project" value="TreeGrafter"/>
</dbReference>
<name>A0A7E4V4K7_PANRE</name>
<dbReference type="GO" id="GO:0004520">
    <property type="term" value="F:DNA endonuclease activity"/>
    <property type="evidence" value="ECO:0007669"/>
    <property type="project" value="TreeGrafter"/>
</dbReference>
<dbReference type="InterPro" id="IPR003887">
    <property type="entry name" value="LEM_dom"/>
</dbReference>
<evidence type="ECO:0000256" key="1">
    <source>
        <dbReference type="PROSITE-ProRule" id="PRU00023"/>
    </source>
</evidence>
<reference evidence="4" key="1">
    <citation type="journal article" date="2013" name="Genetics">
        <title>The draft genome and transcriptome of Panagrellus redivivus are shaped by the harsh demands of a free-living lifestyle.</title>
        <authorList>
            <person name="Srinivasan J."/>
            <person name="Dillman A.R."/>
            <person name="Macchietto M.G."/>
            <person name="Heikkinen L."/>
            <person name="Lakso M."/>
            <person name="Fracchia K.M."/>
            <person name="Antoshechkin I."/>
            <person name="Mortazavi A."/>
            <person name="Wong G."/>
            <person name="Sternberg P.W."/>
        </authorList>
    </citation>
    <scope>NUCLEOTIDE SEQUENCE [LARGE SCALE GENOMIC DNA]</scope>
    <source>
        <strain evidence="4">MT8872</strain>
    </source>
</reference>
<dbReference type="SMART" id="SM00540">
    <property type="entry name" value="LEM"/>
    <property type="match status" value="1"/>
</dbReference>
<dbReference type="InterPro" id="IPR036770">
    <property type="entry name" value="Ankyrin_rpt-contain_sf"/>
</dbReference>
<sequence length="432" mass="47338">MAPSVEVRSPSPGTARAIANVPMDVEIDLELPLHFLAASDSIQALEAAKRILDAQTHSINAHEPDCGLTPLHIAASWGNLGMCQLLFHYGADITAVDEDGNTCVDMVQSDSPQIAKFFKKIVSNDAPQQRRLKKVLNRVFGWPKHLRREAALRQAKKKAEGARKKKTRPASCSSKFAEVGEAPLVKEEVKSDVRRRSSHLKQQPTDNDIAQVMDALSVQPVLRGSQGGVPKTPVKSVQPEGAEETKLKPTHSEAVLPLTPTKPVLPRSSSDLMETPTTSKRLYPDLPRLMNGMDLSRPLPPLPPAETPPPIPPQRCHSKFTRTPTAPPLSDENTPETTPERDPEIRRLTISQLRSRLISAGISPGPLGKENRTLYEKKLISVEKQKVASYSNAVFSAALDRAIRQSVEGLPKSDVGQIQEDIIRNEFCLGPS</sequence>
<feature type="compositionally biased region" description="Low complexity" evidence="2">
    <location>
        <begin position="255"/>
        <end position="266"/>
    </location>
</feature>
<proteinExistence type="predicted"/>
<evidence type="ECO:0000256" key="2">
    <source>
        <dbReference type="SAM" id="MobiDB-lite"/>
    </source>
</evidence>
<dbReference type="Pfam" id="PF03020">
    <property type="entry name" value="LEM"/>
    <property type="match status" value="1"/>
</dbReference>
<dbReference type="PROSITE" id="PS50297">
    <property type="entry name" value="ANK_REP_REGION"/>
    <property type="match status" value="1"/>
</dbReference>
<dbReference type="WBParaSite" id="Pan_g16490.t1">
    <property type="protein sequence ID" value="Pan_g16490.t1"/>
    <property type="gene ID" value="Pan_g16490"/>
</dbReference>
<evidence type="ECO:0000313" key="5">
    <source>
        <dbReference type="WBParaSite" id="Pan_g16490.t1"/>
    </source>
</evidence>
<dbReference type="InterPro" id="IPR011015">
    <property type="entry name" value="LEM/LEM-like_dom_sf"/>
</dbReference>
<dbReference type="SMART" id="SM00248">
    <property type="entry name" value="ANK"/>
    <property type="match status" value="2"/>
</dbReference>
<evidence type="ECO:0000259" key="3">
    <source>
        <dbReference type="PROSITE" id="PS50954"/>
    </source>
</evidence>
<dbReference type="SUPFAM" id="SSF48403">
    <property type="entry name" value="Ankyrin repeat"/>
    <property type="match status" value="1"/>
</dbReference>
<dbReference type="PANTHER" id="PTHR46427:SF1">
    <property type="entry name" value="ANKYRIN REPEAT AND LEM DOMAIN-CONTAINING PROTEIN 1"/>
    <property type="match status" value="1"/>
</dbReference>
<dbReference type="SUPFAM" id="SSF63451">
    <property type="entry name" value="LEM domain"/>
    <property type="match status" value="1"/>
</dbReference>